<dbReference type="RefSeq" id="WP_006430212.1">
    <property type="nucleotide sequence ID" value="NZ_AOID01000019.1"/>
</dbReference>
<dbReference type="GO" id="GO:0003676">
    <property type="term" value="F:nucleic acid binding"/>
    <property type="evidence" value="ECO:0007669"/>
    <property type="project" value="InterPro"/>
</dbReference>
<dbReference type="STRING" id="1227496.C489_05773"/>
<dbReference type="InterPro" id="IPR003615">
    <property type="entry name" value="HNH_nuc"/>
</dbReference>
<dbReference type="InterPro" id="IPR041025">
    <property type="entry name" value="HNH_repeat"/>
</dbReference>
<dbReference type="Pfam" id="PF01844">
    <property type="entry name" value="HNH"/>
    <property type="match status" value="1"/>
</dbReference>
<dbReference type="Proteomes" id="UP000011632">
    <property type="component" value="Unassembled WGS sequence"/>
</dbReference>
<organism evidence="2 3">
    <name type="scientific">Natrinema versiforme JCM 10478</name>
    <dbReference type="NCBI Taxonomy" id="1227496"/>
    <lineage>
        <taxon>Archaea</taxon>
        <taxon>Methanobacteriati</taxon>
        <taxon>Methanobacteriota</taxon>
        <taxon>Stenosarchaea group</taxon>
        <taxon>Halobacteria</taxon>
        <taxon>Halobacteriales</taxon>
        <taxon>Natrialbaceae</taxon>
        <taxon>Natrinema</taxon>
    </lineage>
</organism>
<dbReference type="Gene3D" id="1.10.30.50">
    <property type="match status" value="1"/>
</dbReference>
<dbReference type="GO" id="GO:0004519">
    <property type="term" value="F:endonuclease activity"/>
    <property type="evidence" value="ECO:0007669"/>
    <property type="project" value="UniProtKB-KW"/>
</dbReference>
<dbReference type="CDD" id="cd00085">
    <property type="entry name" value="HNHc"/>
    <property type="match status" value="1"/>
</dbReference>
<proteinExistence type="predicted"/>
<protein>
    <submittedName>
        <fullName evidence="2">HNH endonuclease</fullName>
    </submittedName>
</protein>
<feature type="domain" description="HNH nuclease" evidence="1">
    <location>
        <begin position="260"/>
        <end position="318"/>
    </location>
</feature>
<dbReference type="InterPro" id="IPR002711">
    <property type="entry name" value="HNH"/>
</dbReference>
<keyword evidence="2" id="KW-0255">Endonuclease</keyword>
<accession>L9Y458</accession>
<keyword evidence="3" id="KW-1185">Reference proteome</keyword>
<name>L9Y458_9EURY</name>
<sequence>MPAKITRADLVAELERLAADLDKTPTTTDVREHAEYSYQPYSNEFDSFDDALAAANLEREPRQQGPSRDELLEAIRELAAEIDGTPTKVDMNDRGRFSTQPYYNKFDGWNDAVERADLEPNHREDIADDELLQSLRDAADELGRDPLAEEISELTGHAHTTYVRRFGSWLEAREQAGLSGTQQSYGRRVDRDDLLDDLERLGEIFGRAPTKPELEEYGRHSPTPYYREFDTLRNALETAGFELDTPDRTWPNDYPSDWLDRADRVRDRDGNECVVCGMGSDEHESEYGQQLHVHHVATDDGDPDDLENLVTLCKSCHSKWDRVKADPRDADNTDDTPASAD</sequence>
<evidence type="ECO:0000313" key="2">
    <source>
        <dbReference type="EMBL" id="ELY68850.1"/>
    </source>
</evidence>
<dbReference type="GO" id="GO:0008270">
    <property type="term" value="F:zinc ion binding"/>
    <property type="evidence" value="ECO:0007669"/>
    <property type="project" value="InterPro"/>
</dbReference>
<dbReference type="SMART" id="SM00507">
    <property type="entry name" value="HNHc"/>
    <property type="match status" value="1"/>
</dbReference>
<evidence type="ECO:0000259" key="1">
    <source>
        <dbReference type="SMART" id="SM00507"/>
    </source>
</evidence>
<evidence type="ECO:0000313" key="3">
    <source>
        <dbReference type="Proteomes" id="UP000011632"/>
    </source>
</evidence>
<keyword evidence="2" id="KW-0378">Hydrolase</keyword>
<gene>
    <name evidence="2" type="ORF">C489_05773</name>
</gene>
<dbReference type="AlphaFoldDB" id="L9Y458"/>
<reference evidence="2 3" key="1">
    <citation type="journal article" date="2014" name="PLoS Genet.">
        <title>Phylogenetically driven sequencing of extremely halophilic archaea reveals strategies for static and dynamic osmo-response.</title>
        <authorList>
            <person name="Becker E.A."/>
            <person name="Seitzer P.M."/>
            <person name="Tritt A."/>
            <person name="Larsen D."/>
            <person name="Krusor M."/>
            <person name="Yao A.I."/>
            <person name="Wu D."/>
            <person name="Madern D."/>
            <person name="Eisen J.A."/>
            <person name="Darling A.E."/>
            <person name="Facciotti M.T."/>
        </authorList>
    </citation>
    <scope>NUCLEOTIDE SEQUENCE [LARGE SCALE GENOMIC DNA]</scope>
    <source>
        <strain evidence="2 3">JCM 10478</strain>
    </source>
</reference>
<comment type="caution">
    <text evidence="2">The sequence shown here is derived from an EMBL/GenBank/DDBJ whole genome shotgun (WGS) entry which is preliminary data.</text>
</comment>
<dbReference type="PATRIC" id="fig|1227496.3.peg.1162"/>
<dbReference type="Pfam" id="PF18780">
    <property type="entry name" value="HNH_repeat"/>
    <property type="match status" value="4"/>
</dbReference>
<dbReference type="EMBL" id="AOID01000019">
    <property type="protein sequence ID" value="ELY68850.1"/>
    <property type="molecule type" value="Genomic_DNA"/>
</dbReference>
<keyword evidence="2" id="KW-0540">Nuclease</keyword>
<dbReference type="OrthoDB" id="11472at2157"/>